<feature type="transmembrane region" description="Helical" evidence="1">
    <location>
        <begin position="173"/>
        <end position="191"/>
    </location>
</feature>
<keyword evidence="3" id="KW-1185">Reference proteome</keyword>
<sequence length="271" mass="29132">MPDAHEPNRHQTERRPWLAVGALGFALGGFFDGILLHQILQWHHLLSGLPGKAGDLRFLVMTDGLFHLAMYAVAFAGLWGLWRARKSLGNVPRSRPVIAWVLIGFASWHGIDGILSHWLLGIHRIRMDSDMPLVWDVLWLLVFGLLPLSLGLKMRLDGGDGGGIGAGTHATRSAWLLAILTVGAGLAQALPPPTDQPVMVMFREGLSPEGAMAAIEAVDGRLLGQDATGTLWAVQVPPIRSPASLYLHGALLVSGTGVFAGCLDYTTPQEA</sequence>
<name>A0A504U546_9HYPH</name>
<feature type="transmembrane region" description="Helical" evidence="1">
    <location>
        <begin position="65"/>
        <end position="85"/>
    </location>
</feature>
<keyword evidence="1" id="KW-1133">Transmembrane helix</keyword>
<evidence type="ECO:0000313" key="3">
    <source>
        <dbReference type="Proteomes" id="UP000316429"/>
    </source>
</evidence>
<reference evidence="2 3" key="1">
    <citation type="submission" date="2019-06" db="EMBL/GenBank/DDBJ databases">
        <title>Rhizobium sp. CL12 isolated from roots of soybean.</title>
        <authorList>
            <person name="Wang C."/>
        </authorList>
    </citation>
    <scope>NUCLEOTIDE SEQUENCE [LARGE SCALE GENOMIC DNA]</scope>
    <source>
        <strain evidence="2 3">CL12</strain>
    </source>
</reference>
<proteinExistence type="predicted"/>
<evidence type="ECO:0000313" key="2">
    <source>
        <dbReference type="EMBL" id="TPP10184.1"/>
    </source>
</evidence>
<protein>
    <submittedName>
        <fullName evidence="2">DUF2243 domain-containing protein</fullName>
    </submittedName>
</protein>
<dbReference type="Pfam" id="PF10002">
    <property type="entry name" value="DUF2243"/>
    <property type="match status" value="1"/>
</dbReference>
<feature type="transmembrane region" description="Helical" evidence="1">
    <location>
        <begin position="17"/>
        <end position="40"/>
    </location>
</feature>
<feature type="transmembrane region" description="Helical" evidence="1">
    <location>
        <begin position="97"/>
        <end position="120"/>
    </location>
</feature>
<accession>A0A504U546</accession>
<organism evidence="2 3">
    <name type="scientific">Rhizobium glycinendophyticum</name>
    <dbReference type="NCBI Taxonomy" id="2589807"/>
    <lineage>
        <taxon>Bacteria</taxon>
        <taxon>Pseudomonadati</taxon>
        <taxon>Pseudomonadota</taxon>
        <taxon>Alphaproteobacteria</taxon>
        <taxon>Hyphomicrobiales</taxon>
        <taxon>Rhizobiaceae</taxon>
        <taxon>Rhizobium/Agrobacterium group</taxon>
        <taxon>Rhizobium</taxon>
    </lineage>
</organism>
<dbReference type="RefSeq" id="WP_140826537.1">
    <property type="nucleotide sequence ID" value="NZ_VFYP01000001.1"/>
</dbReference>
<comment type="caution">
    <text evidence="2">The sequence shown here is derived from an EMBL/GenBank/DDBJ whole genome shotgun (WGS) entry which is preliminary data.</text>
</comment>
<dbReference type="EMBL" id="VFYP01000001">
    <property type="protein sequence ID" value="TPP10184.1"/>
    <property type="molecule type" value="Genomic_DNA"/>
</dbReference>
<evidence type="ECO:0000256" key="1">
    <source>
        <dbReference type="SAM" id="Phobius"/>
    </source>
</evidence>
<dbReference type="InterPro" id="IPR018719">
    <property type="entry name" value="DUF2243_membrane"/>
</dbReference>
<dbReference type="Proteomes" id="UP000316429">
    <property type="component" value="Unassembled WGS sequence"/>
</dbReference>
<dbReference type="OrthoDB" id="5190099at2"/>
<gene>
    <name evidence="2" type="ORF">FJQ55_04750</name>
</gene>
<keyword evidence="1" id="KW-0472">Membrane</keyword>
<dbReference type="AlphaFoldDB" id="A0A504U546"/>
<feature type="transmembrane region" description="Helical" evidence="1">
    <location>
        <begin position="132"/>
        <end position="152"/>
    </location>
</feature>
<keyword evidence="1" id="KW-0812">Transmembrane</keyword>